<gene>
    <name evidence="2" type="ORF">B0T24DRAFT_697080</name>
</gene>
<feature type="region of interest" description="Disordered" evidence="1">
    <location>
        <begin position="219"/>
        <end position="252"/>
    </location>
</feature>
<evidence type="ECO:0000313" key="2">
    <source>
        <dbReference type="EMBL" id="KAK3380577.1"/>
    </source>
</evidence>
<feature type="compositionally biased region" description="Polar residues" evidence="1">
    <location>
        <begin position="239"/>
        <end position="249"/>
    </location>
</feature>
<protein>
    <recommendedName>
        <fullName evidence="4">Fungal N-terminal domain-containing protein</fullName>
    </recommendedName>
</protein>
<accession>A0AAE0NFI8</accession>
<reference evidence="2" key="2">
    <citation type="submission" date="2023-06" db="EMBL/GenBank/DDBJ databases">
        <authorList>
            <consortium name="Lawrence Berkeley National Laboratory"/>
            <person name="Haridas S."/>
            <person name="Hensen N."/>
            <person name="Bonometti L."/>
            <person name="Westerberg I."/>
            <person name="Brannstrom I.O."/>
            <person name="Guillou S."/>
            <person name="Cros-Aarteil S."/>
            <person name="Calhoun S."/>
            <person name="Kuo A."/>
            <person name="Mondo S."/>
            <person name="Pangilinan J."/>
            <person name="Riley R."/>
            <person name="Labutti K."/>
            <person name="Andreopoulos B."/>
            <person name="Lipzen A."/>
            <person name="Chen C."/>
            <person name="Yanf M."/>
            <person name="Daum C."/>
            <person name="Ng V."/>
            <person name="Clum A."/>
            <person name="Steindorff A."/>
            <person name="Ohm R."/>
            <person name="Martin F."/>
            <person name="Silar P."/>
            <person name="Natvig D."/>
            <person name="Lalanne C."/>
            <person name="Gautier V."/>
            <person name="Ament-Velasquez S.L."/>
            <person name="Kruys A."/>
            <person name="Hutchinson M.I."/>
            <person name="Powell A.J."/>
            <person name="Barry K."/>
            <person name="Miller A.N."/>
            <person name="Grigoriev I.V."/>
            <person name="Debuchy R."/>
            <person name="Gladieux P."/>
            <person name="Thoren M.H."/>
            <person name="Johannesson H."/>
        </authorList>
    </citation>
    <scope>NUCLEOTIDE SEQUENCE</scope>
    <source>
        <strain evidence="2">CBS 958.72</strain>
    </source>
</reference>
<evidence type="ECO:0008006" key="4">
    <source>
        <dbReference type="Google" id="ProtNLM"/>
    </source>
</evidence>
<organism evidence="2 3">
    <name type="scientific">Lasiosphaeria ovina</name>
    <dbReference type="NCBI Taxonomy" id="92902"/>
    <lineage>
        <taxon>Eukaryota</taxon>
        <taxon>Fungi</taxon>
        <taxon>Dikarya</taxon>
        <taxon>Ascomycota</taxon>
        <taxon>Pezizomycotina</taxon>
        <taxon>Sordariomycetes</taxon>
        <taxon>Sordariomycetidae</taxon>
        <taxon>Sordariales</taxon>
        <taxon>Lasiosphaeriaceae</taxon>
        <taxon>Lasiosphaeria</taxon>
    </lineage>
</organism>
<dbReference type="Proteomes" id="UP001287356">
    <property type="component" value="Unassembled WGS sequence"/>
</dbReference>
<reference evidence="2" key="1">
    <citation type="journal article" date="2023" name="Mol. Phylogenet. Evol.">
        <title>Genome-scale phylogeny and comparative genomics of the fungal order Sordariales.</title>
        <authorList>
            <person name="Hensen N."/>
            <person name="Bonometti L."/>
            <person name="Westerberg I."/>
            <person name="Brannstrom I.O."/>
            <person name="Guillou S."/>
            <person name="Cros-Aarteil S."/>
            <person name="Calhoun S."/>
            <person name="Haridas S."/>
            <person name="Kuo A."/>
            <person name="Mondo S."/>
            <person name="Pangilinan J."/>
            <person name="Riley R."/>
            <person name="LaButti K."/>
            <person name="Andreopoulos B."/>
            <person name="Lipzen A."/>
            <person name="Chen C."/>
            <person name="Yan M."/>
            <person name="Daum C."/>
            <person name="Ng V."/>
            <person name="Clum A."/>
            <person name="Steindorff A."/>
            <person name="Ohm R.A."/>
            <person name="Martin F."/>
            <person name="Silar P."/>
            <person name="Natvig D.O."/>
            <person name="Lalanne C."/>
            <person name="Gautier V."/>
            <person name="Ament-Velasquez S.L."/>
            <person name="Kruys A."/>
            <person name="Hutchinson M.I."/>
            <person name="Powell A.J."/>
            <person name="Barry K."/>
            <person name="Miller A.N."/>
            <person name="Grigoriev I.V."/>
            <person name="Debuchy R."/>
            <person name="Gladieux P."/>
            <person name="Hiltunen Thoren M."/>
            <person name="Johannesson H."/>
        </authorList>
    </citation>
    <scope>NUCLEOTIDE SEQUENCE</scope>
    <source>
        <strain evidence="2">CBS 958.72</strain>
    </source>
</reference>
<dbReference type="AlphaFoldDB" id="A0AAE0NFI8"/>
<proteinExistence type="predicted"/>
<name>A0AAE0NFI8_9PEZI</name>
<sequence length="698" mass="78926">MEALAVLSLTSTIFQILDFSAKLISKTTDLYVSAAGTLSQNVDVELVAVHFAALVDQLDHQSLPSQDLASICNSCKTISSQLLGILQNLKENTKCKTWKSIKHAVRSMLKNGEIQSLQTRLEMLKNELTTTLVAGLSRDWYMQRVESREHLSRLEATATRLSTMMSAMTVKVDRLEEAQRVAFDALSHDHANQVLAVRQMIERSLRSEAASVTSRLLEELSQRHGGDQMSPRLICDTSHPPSIQESSSRLHSRLEDRHGENDYTQSDPSIVIRRPAQRRQRFLRRSDQHSWFGRTMVSVSEIYIGNELTHVLTECIIIPSPWLFRLGRGVKIQHFRSMAVMEAPNVSLRPLQVLSSRSPIITAINSRDISTIESIIRENRVSPLAVNEIGENLLYLIAAQICHTVGSVFASDKDPTVPEENRLSSQERRLAEQNFYGLRRLFDTILALGVDPAQRSSRGISSLSASKDNPFHQPAEDMIGWLLREYSHKPSWEYDYIFERLLEGLDWTICADDGAGIANALALPYLIRHIDEEDAERLEKWVPLKDDIYYDFDKFFPRRLRIVRYLSSNIKESLADETASRDNPGLAGKVVGYTKQAVQLSLLYASPMKGVHLAGDQASLVRRSVVKEVCAMVEALCSHVDSTEDTMLEWCEEWEVLDIWVQSLQQAGVRIPSKTRKAWLRSKANYNYSDLQGSIDSN</sequence>
<comment type="caution">
    <text evidence="2">The sequence shown here is derived from an EMBL/GenBank/DDBJ whole genome shotgun (WGS) entry which is preliminary data.</text>
</comment>
<dbReference type="EMBL" id="JAULSN010000002">
    <property type="protein sequence ID" value="KAK3380577.1"/>
    <property type="molecule type" value="Genomic_DNA"/>
</dbReference>
<evidence type="ECO:0000313" key="3">
    <source>
        <dbReference type="Proteomes" id="UP001287356"/>
    </source>
</evidence>
<evidence type="ECO:0000256" key="1">
    <source>
        <dbReference type="SAM" id="MobiDB-lite"/>
    </source>
</evidence>
<keyword evidence="3" id="KW-1185">Reference proteome</keyword>